<dbReference type="EMBL" id="LUEZ02000107">
    <property type="protein sequence ID" value="RDB17812.1"/>
    <property type="molecule type" value="Genomic_DNA"/>
</dbReference>
<organism evidence="1 2">
    <name type="scientific">Hypsizygus marmoreus</name>
    <name type="common">White beech mushroom</name>
    <name type="synonym">Agaricus marmoreus</name>
    <dbReference type="NCBI Taxonomy" id="39966"/>
    <lineage>
        <taxon>Eukaryota</taxon>
        <taxon>Fungi</taxon>
        <taxon>Dikarya</taxon>
        <taxon>Basidiomycota</taxon>
        <taxon>Agaricomycotina</taxon>
        <taxon>Agaricomycetes</taxon>
        <taxon>Agaricomycetidae</taxon>
        <taxon>Agaricales</taxon>
        <taxon>Tricholomatineae</taxon>
        <taxon>Lyophyllaceae</taxon>
        <taxon>Hypsizygus</taxon>
    </lineage>
</organism>
<dbReference type="InParanoid" id="A0A369J8Z6"/>
<reference evidence="1" key="1">
    <citation type="submission" date="2018-04" db="EMBL/GenBank/DDBJ databases">
        <title>Whole genome sequencing of Hypsizygus marmoreus.</title>
        <authorList>
            <person name="Choi I.-G."/>
            <person name="Min B."/>
            <person name="Kim J.-G."/>
            <person name="Kim S."/>
            <person name="Oh Y.-L."/>
            <person name="Kong W.-S."/>
            <person name="Park H."/>
            <person name="Jeong J."/>
            <person name="Song E.-S."/>
        </authorList>
    </citation>
    <scope>NUCLEOTIDE SEQUENCE [LARGE SCALE GENOMIC DNA]</scope>
    <source>
        <strain evidence="1">51987-8</strain>
    </source>
</reference>
<proteinExistence type="predicted"/>
<accession>A0A369J8Z6</accession>
<protein>
    <submittedName>
        <fullName evidence="1">Uncharacterized protein</fullName>
    </submittedName>
</protein>
<gene>
    <name evidence="1" type="ORF">Hypma_000795</name>
</gene>
<evidence type="ECO:0000313" key="2">
    <source>
        <dbReference type="Proteomes" id="UP000076154"/>
    </source>
</evidence>
<dbReference type="AlphaFoldDB" id="A0A369J8Z6"/>
<evidence type="ECO:0000313" key="1">
    <source>
        <dbReference type="EMBL" id="RDB17812.1"/>
    </source>
</evidence>
<sequence>MMIVLGVQQIMDSACKEAFDQLYLSSSGRFPRKSPIDGYTMDGLRGAASRSNRLTYTPAPGVALSSSPQIQELVTDAAIPSIPQFWRLMRHFQMDEAFGSCPEFVDMIFDHLIELPPAPGILDGKEWHHVEVVSLVFYGLCSLTRPDFTCLVQIPWLNRNSLLHGHRFGDGWSTYIIGYPLVWIGPSMRRHVVSLTSGFK</sequence>
<comment type="caution">
    <text evidence="1">The sequence shown here is derived from an EMBL/GenBank/DDBJ whole genome shotgun (WGS) entry which is preliminary data.</text>
</comment>
<dbReference type="Proteomes" id="UP000076154">
    <property type="component" value="Unassembled WGS sequence"/>
</dbReference>
<keyword evidence="2" id="KW-1185">Reference proteome</keyword>
<name>A0A369J8Z6_HYPMA</name>